<accession>A0ACA9S5W7</accession>
<proteinExistence type="predicted"/>
<feature type="non-terminal residue" evidence="1">
    <location>
        <position position="61"/>
    </location>
</feature>
<protein>
    <submittedName>
        <fullName evidence="1">7049_t:CDS:1</fullName>
    </submittedName>
</protein>
<name>A0ACA9S5W7_9GLOM</name>
<organism evidence="1 2">
    <name type="scientific">Racocetra persica</name>
    <dbReference type="NCBI Taxonomy" id="160502"/>
    <lineage>
        <taxon>Eukaryota</taxon>
        <taxon>Fungi</taxon>
        <taxon>Fungi incertae sedis</taxon>
        <taxon>Mucoromycota</taxon>
        <taxon>Glomeromycotina</taxon>
        <taxon>Glomeromycetes</taxon>
        <taxon>Diversisporales</taxon>
        <taxon>Gigasporaceae</taxon>
        <taxon>Racocetra</taxon>
    </lineage>
</organism>
<comment type="caution">
    <text evidence="1">The sequence shown here is derived from an EMBL/GenBank/DDBJ whole genome shotgun (WGS) entry which is preliminary data.</text>
</comment>
<feature type="non-terminal residue" evidence="1">
    <location>
        <position position="1"/>
    </location>
</feature>
<dbReference type="Proteomes" id="UP000789920">
    <property type="component" value="Unassembled WGS sequence"/>
</dbReference>
<dbReference type="EMBL" id="CAJVQC010092573">
    <property type="protein sequence ID" value="CAG8826683.1"/>
    <property type="molecule type" value="Genomic_DNA"/>
</dbReference>
<evidence type="ECO:0000313" key="2">
    <source>
        <dbReference type="Proteomes" id="UP000789920"/>
    </source>
</evidence>
<evidence type="ECO:0000313" key="1">
    <source>
        <dbReference type="EMBL" id="CAG8826683.1"/>
    </source>
</evidence>
<keyword evidence="2" id="KW-1185">Reference proteome</keyword>
<gene>
    <name evidence="1" type="ORF">RPERSI_LOCUS26791</name>
</gene>
<sequence length="61" mass="7084">KRKHVSKEEKEEKEEVNGVNSELNGVNSEVTNYQKGHDFENLLRKIFNDAGFIVHKIQVTE</sequence>
<reference evidence="1" key="1">
    <citation type="submission" date="2021-06" db="EMBL/GenBank/DDBJ databases">
        <authorList>
            <person name="Kallberg Y."/>
            <person name="Tangrot J."/>
            <person name="Rosling A."/>
        </authorList>
    </citation>
    <scope>NUCLEOTIDE SEQUENCE</scope>
    <source>
        <strain evidence="1">MA461A</strain>
    </source>
</reference>